<organism evidence="1 2">
    <name type="scientific">Pythium oligandrum</name>
    <name type="common">Mycoparasitic fungus</name>
    <dbReference type="NCBI Taxonomy" id="41045"/>
    <lineage>
        <taxon>Eukaryota</taxon>
        <taxon>Sar</taxon>
        <taxon>Stramenopiles</taxon>
        <taxon>Oomycota</taxon>
        <taxon>Peronosporomycetes</taxon>
        <taxon>Pythiales</taxon>
        <taxon>Pythiaceae</taxon>
        <taxon>Pythium</taxon>
    </lineage>
</organism>
<dbReference type="AlphaFoldDB" id="A0A8K1CNV0"/>
<dbReference type="PANTHER" id="PTHR14614:SF109">
    <property type="entry name" value="RIBOSOMAL LYSINE N-METHYLTRANSFERASE 5"/>
    <property type="match status" value="1"/>
</dbReference>
<dbReference type="InterPro" id="IPR019410">
    <property type="entry name" value="Methyltransf_16"/>
</dbReference>
<dbReference type="Gene3D" id="3.40.50.150">
    <property type="entry name" value="Vaccinia Virus protein VP39"/>
    <property type="match status" value="1"/>
</dbReference>
<dbReference type="EMBL" id="SPLM01000007">
    <property type="protein sequence ID" value="TMW66775.1"/>
    <property type="molecule type" value="Genomic_DNA"/>
</dbReference>
<gene>
    <name evidence="1" type="ORF">Poli38472_014087</name>
</gene>
<evidence type="ECO:0000313" key="1">
    <source>
        <dbReference type="EMBL" id="TMW66775.1"/>
    </source>
</evidence>
<reference evidence="1" key="1">
    <citation type="submission" date="2019-03" db="EMBL/GenBank/DDBJ databases">
        <title>Long read genome sequence of the mycoparasitic Pythium oligandrum ATCC 38472 isolated from sugarbeet rhizosphere.</title>
        <authorList>
            <person name="Gaulin E."/>
        </authorList>
    </citation>
    <scope>NUCLEOTIDE SEQUENCE</scope>
    <source>
        <strain evidence="1">ATCC 38472_TT</strain>
    </source>
</reference>
<dbReference type="CDD" id="cd02440">
    <property type="entry name" value="AdoMet_MTases"/>
    <property type="match status" value="1"/>
</dbReference>
<dbReference type="InterPro" id="IPR029063">
    <property type="entry name" value="SAM-dependent_MTases_sf"/>
</dbReference>
<accession>A0A8K1CNV0</accession>
<dbReference type="SUPFAM" id="SSF53335">
    <property type="entry name" value="S-adenosyl-L-methionine-dependent methyltransferases"/>
    <property type="match status" value="1"/>
</dbReference>
<comment type="caution">
    <text evidence="1">The sequence shown here is derived from an EMBL/GenBank/DDBJ whole genome shotgun (WGS) entry which is preliminary data.</text>
</comment>
<dbReference type="Proteomes" id="UP000794436">
    <property type="component" value="Unassembled WGS sequence"/>
</dbReference>
<proteinExistence type="predicted"/>
<dbReference type="Pfam" id="PF10294">
    <property type="entry name" value="Methyltransf_16"/>
    <property type="match status" value="1"/>
</dbReference>
<name>A0A8K1CNV0_PYTOL</name>
<keyword evidence="2" id="KW-1185">Reference proteome</keyword>
<sequence>MRTIRVDVQNAPRRAEAAMDAPFVVRVATDAALTVVQQAIATQLTSIGADPDAAAAFDMEVYDVQADSYEPLTHMNQLGRRARVNVVLHQNTQSSPDDTCLALPSRLFPVDTTQGEFQINGHAVLVGEVENSGLGTGLTTWDGSIVLAKYLEHRFGNGQLHGKRVLEVGAGTGLVGISAGLLGAEQVLLTDLAYTMDNLARNVELTGQHAQQIKARVQPVELDWFQPRSDLGDFDLILASDVVWVEELVRPLVQTLQTLVRNSQRSTRVLMSHQTRSVLTDERLFRELEAHGFQRRLVPTAELHPDFVSDRIRVWELELS</sequence>
<protein>
    <submittedName>
        <fullName evidence="1">Uncharacterized protein</fullName>
    </submittedName>
</protein>
<evidence type="ECO:0000313" key="2">
    <source>
        <dbReference type="Proteomes" id="UP000794436"/>
    </source>
</evidence>
<dbReference type="PANTHER" id="PTHR14614">
    <property type="entry name" value="HEPATOCELLULAR CARCINOMA-ASSOCIATED ANTIGEN"/>
    <property type="match status" value="1"/>
</dbReference>
<dbReference type="OrthoDB" id="407325at2759"/>